<comment type="caution">
    <text evidence="1">The sequence shown here is derived from an EMBL/GenBank/DDBJ whole genome shotgun (WGS) entry which is preliminary data.</text>
</comment>
<sequence length="61" mass="6331">MTAAMAAVMRTLLECAARLVDAMGVAERLARRVAVMARGAVLARLPLRLVVAAEAVVALAV</sequence>
<evidence type="ECO:0000313" key="2">
    <source>
        <dbReference type="Proteomes" id="UP001462502"/>
    </source>
</evidence>
<name>A0ABV0J0F7_9NEIS</name>
<dbReference type="RefSeq" id="WP_347950044.1">
    <property type="nucleotide sequence ID" value="NZ_JBDXMI010000001.1"/>
</dbReference>
<feature type="non-terminal residue" evidence="1">
    <location>
        <position position="61"/>
    </location>
</feature>
<reference evidence="1 2" key="1">
    <citation type="submission" date="2024-05" db="EMBL/GenBank/DDBJ databases">
        <authorList>
            <person name="De Oliveira J.P."/>
            <person name="Noriler S.A."/>
            <person name="De Oliveira A.G."/>
            <person name="Sipoli D.S."/>
        </authorList>
    </citation>
    <scope>NUCLEOTIDE SEQUENCE [LARGE SCALE GENOMIC DNA]</scope>
    <source>
        <strain evidence="1 2">LABIM192</strain>
    </source>
</reference>
<keyword evidence="2" id="KW-1185">Reference proteome</keyword>
<proteinExistence type="predicted"/>
<gene>
    <name evidence="1" type="ORF">ABI908_19585</name>
</gene>
<evidence type="ECO:0000313" key="1">
    <source>
        <dbReference type="EMBL" id="MEO9386305.1"/>
    </source>
</evidence>
<dbReference type="Proteomes" id="UP001462502">
    <property type="component" value="Unassembled WGS sequence"/>
</dbReference>
<organism evidence="1 2">
    <name type="scientific">Chromobacterium phragmitis</name>
    <dbReference type="NCBI Taxonomy" id="2202141"/>
    <lineage>
        <taxon>Bacteria</taxon>
        <taxon>Pseudomonadati</taxon>
        <taxon>Pseudomonadota</taxon>
        <taxon>Betaproteobacteria</taxon>
        <taxon>Neisseriales</taxon>
        <taxon>Chromobacteriaceae</taxon>
        <taxon>Chromobacterium</taxon>
    </lineage>
</organism>
<protein>
    <submittedName>
        <fullName evidence="1">Uncharacterized protein</fullName>
    </submittedName>
</protein>
<accession>A0ABV0J0F7</accession>
<dbReference type="EMBL" id="JBDXMI010000001">
    <property type="protein sequence ID" value="MEO9386305.1"/>
    <property type="molecule type" value="Genomic_DNA"/>
</dbReference>